<accession>A0A818UB24</accession>
<dbReference type="PANTHER" id="PTHR45641:SF1">
    <property type="entry name" value="AAA+ ATPASE DOMAIN-CONTAINING PROTEIN"/>
    <property type="match status" value="1"/>
</dbReference>
<dbReference type="InterPro" id="IPR019734">
    <property type="entry name" value="TPR_rpt"/>
</dbReference>
<evidence type="ECO:0000256" key="4">
    <source>
        <dbReference type="ARBA" id="ARBA00022695"/>
    </source>
</evidence>
<evidence type="ECO:0000256" key="2">
    <source>
        <dbReference type="ARBA" id="ARBA00022676"/>
    </source>
</evidence>
<dbReference type="SUPFAM" id="SSF56399">
    <property type="entry name" value="ADP-ribosylation"/>
    <property type="match status" value="1"/>
</dbReference>
<evidence type="ECO:0000256" key="9">
    <source>
        <dbReference type="RuleBase" id="RU361228"/>
    </source>
</evidence>
<dbReference type="InterPro" id="IPR000768">
    <property type="entry name" value="ART"/>
</dbReference>
<dbReference type="EMBL" id="CAJNOG010000293">
    <property type="protein sequence ID" value="CAF1151372.1"/>
    <property type="molecule type" value="Genomic_DNA"/>
</dbReference>
<organism evidence="11 12">
    <name type="scientific">Adineta steineri</name>
    <dbReference type="NCBI Taxonomy" id="433720"/>
    <lineage>
        <taxon>Eukaryota</taxon>
        <taxon>Metazoa</taxon>
        <taxon>Spiralia</taxon>
        <taxon>Gnathifera</taxon>
        <taxon>Rotifera</taxon>
        <taxon>Eurotatoria</taxon>
        <taxon>Bdelloidea</taxon>
        <taxon>Adinetida</taxon>
        <taxon>Adinetidae</taxon>
        <taxon>Adineta</taxon>
    </lineage>
</organism>
<dbReference type="SMART" id="SM00028">
    <property type="entry name" value="TPR"/>
    <property type="match status" value="9"/>
</dbReference>
<keyword evidence="9" id="KW-0521">NADP</keyword>
<keyword evidence="6 8" id="KW-0802">TPR repeat</keyword>
<feature type="repeat" description="TPR" evidence="8">
    <location>
        <begin position="410"/>
        <end position="443"/>
    </location>
</feature>
<keyword evidence="3 9" id="KW-0808">Transferase</keyword>
<dbReference type="GO" id="GO:0016779">
    <property type="term" value="F:nucleotidyltransferase activity"/>
    <property type="evidence" value="ECO:0007669"/>
    <property type="project" value="UniProtKB-KW"/>
</dbReference>
<dbReference type="InterPro" id="IPR006597">
    <property type="entry name" value="Sel1-like"/>
</dbReference>
<dbReference type="PROSITE" id="PS50005">
    <property type="entry name" value="TPR"/>
    <property type="match status" value="7"/>
</dbReference>
<feature type="repeat" description="TPR" evidence="8">
    <location>
        <begin position="326"/>
        <end position="359"/>
    </location>
</feature>
<sequence length="633" mass="73088">MYTQILKEILLTIKFENKHFKEFINYCRDEFIKNQYELDIITKLERDYHHQTPIWWYTYQCFLYPMLNQALRSMDVDIIVRIGFFINDLHHDIQQLHSEQCGSHRSGKTFTVYRGQGLSKEDFTEMKKTKGGLLSFNNFLSTSKNRDISLDFAQQTATNPDLVGILFIMLINPTNSTAPFASITDVSSFPMEDEVLFSMHTIFRIGYIKLMDGNNHLYQVNLTLTDNKDQDLRTLTDRIRQETFPNVEGWFRLGLLLRKMSQFYKAQEVYQVLLLQTTNENDKAPIYHQLGWIKDNQGEYPEALTYYEKSLAIYQKTLPSDHLTFADTYNNIGLVYYNMGDYPKAFSYYEKALKIRQQSLPSNHPGLGDSYHKIGTVYDSIGDHQKALSYYEKALTIRQQSFSSNHPVLAMSYNNIGNVYYRKSDYSKALSYYEKALAVRQQSLPSSHPDLAMSYNNIGLVYYDTGDNSKALSYYEKALAIQQQSLPSTHPSLGASYNNIGNVYDSMGDYSNALLSHEKALAIRQQSLPSNHPDFATSYNNIGSVYYNMGDYSNALSYYEKDLAIGQQSLPSNHLDLGISYNNIGVVYKNMSNYSKAHSFFERAVLNGQLSLPINHPDLQKWRKNLEIVKKKL</sequence>
<dbReference type="Proteomes" id="UP000663845">
    <property type="component" value="Unassembled WGS sequence"/>
</dbReference>
<comment type="catalytic activity">
    <reaction evidence="7 9">
        <text>L-arginyl-[protein] + NAD(+) = N(omega)-(ADP-D-ribosyl)-L-arginyl-[protein] + nicotinamide + H(+)</text>
        <dbReference type="Rhea" id="RHEA:19149"/>
        <dbReference type="Rhea" id="RHEA-COMP:10532"/>
        <dbReference type="Rhea" id="RHEA-COMP:15087"/>
        <dbReference type="ChEBI" id="CHEBI:15378"/>
        <dbReference type="ChEBI" id="CHEBI:17154"/>
        <dbReference type="ChEBI" id="CHEBI:29965"/>
        <dbReference type="ChEBI" id="CHEBI:57540"/>
        <dbReference type="ChEBI" id="CHEBI:142554"/>
        <dbReference type="EC" id="2.4.2.31"/>
    </reaction>
</comment>
<comment type="similarity">
    <text evidence="1 9">Belongs to the Arg-specific ADP-ribosyltransferase family.</text>
</comment>
<proteinExistence type="inferred from homology"/>
<evidence type="ECO:0000256" key="6">
    <source>
        <dbReference type="ARBA" id="ARBA00022803"/>
    </source>
</evidence>
<feature type="repeat" description="TPR" evidence="8">
    <location>
        <begin position="494"/>
        <end position="527"/>
    </location>
</feature>
<evidence type="ECO:0000256" key="8">
    <source>
        <dbReference type="PROSITE-ProRule" id="PRU00339"/>
    </source>
</evidence>
<dbReference type="Gene3D" id="1.25.40.10">
    <property type="entry name" value="Tetratricopeptide repeat domain"/>
    <property type="match status" value="3"/>
</dbReference>
<dbReference type="PANTHER" id="PTHR45641">
    <property type="entry name" value="TETRATRICOPEPTIDE REPEAT PROTEIN (AFU_ORTHOLOGUE AFUA_6G03870)"/>
    <property type="match status" value="1"/>
</dbReference>
<dbReference type="PROSITE" id="PS50293">
    <property type="entry name" value="TPR_REGION"/>
    <property type="match status" value="5"/>
</dbReference>
<feature type="repeat" description="TPR" evidence="8">
    <location>
        <begin position="452"/>
        <end position="485"/>
    </location>
</feature>
<feature type="repeat" description="TPR" evidence="8">
    <location>
        <begin position="284"/>
        <end position="317"/>
    </location>
</feature>
<evidence type="ECO:0000313" key="11">
    <source>
        <dbReference type="EMBL" id="CAF3695815.1"/>
    </source>
</evidence>
<dbReference type="AlphaFoldDB" id="A0A818UB24"/>
<keyword evidence="9" id="KW-0520">NAD</keyword>
<evidence type="ECO:0000256" key="3">
    <source>
        <dbReference type="ARBA" id="ARBA00022679"/>
    </source>
</evidence>
<keyword evidence="4" id="KW-0548">Nucleotidyltransferase</keyword>
<dbReference type="EC" id="2.4.2.31" evidence="9"/>
<comment type="caution">
    <text evidence="11">The sequence shown here is derived from an EMBL/GenBank/DDBJ whole genome shotgun (WGS) entry which is preliminary data.</text>
</comment>
<dbReference type="GO" id="GO:0106274">
    <property type="term" value="F:NAD+-protein-arginine ADP-ribosyltransferase activity"/>
    <property type="evidence" value="ECO:0007669"/>
    <property type="project" value="UniProtKB-EC"/>
</dbReference>
<evidence type="ECO:0000256" key="1">
    <source>
        <dbReference type="ARBA" id="ARBA00009558"/>
    </source>
</evidence>
<gene>
    <name evidence="10" type="ORF">JYZ213_LOCUS24121</name>
    <name evidence="11" type="ORF">OXD698_LOCUS11931</name>
</gene>
<keyword evidence="5" id="KW-0677">Repeat</keyword>
<evidence type="ECO:0000313" key="10">
    <source>
        <dbReference type="EMBL" id="CAF1151372.1"/>
    </source>
</evidence>
<dbReference type="Pfam" id="PF00515">
    <property type="entry name" value="TPR_1"/>
    <property type="match status" value="1"/>
</dbReference>
<dbReference type="Pfam" id="PF13424">
    <property type="entry name" value="TPR_12"/>
    <property type="match status" value="4"/>
</dbReference>
<evidence type="ECO:0000256" key="5">
    <source>
        <dbReference type="ARBA" id="ARBA00022737"/>
    </source>
</evidence>
<dbReference type="SUPFAM" id="SSF48452">
    <property type="entry name" value="TPR-like"/>
    <property type="match status" value="3"/>
</dbReference>
<dbReference type="Proteomes" id="UP000663844">
    <property type="component" value="Unassembled WGS sequence"/>
</dbReference>
<dbReference type="SMART" id="SM00671">
    <property type="entry name" value="SEL1"/>
    <property type="match status" value="5"/>
</dbReference>
<feature type="repeat" description="TPR" evidence="8">
    <location>
        <begin position="536"/>
        <end position="569"/>
    </location>
</feature>
<protein>
    <recommendedName>
        <fullName evidence="9">NAD(P)(+)--arginine ADP-ribosyltransferase</fullName>
        <ecNumber evidence="9">2.4.2.31</ecNumber>
    </recommendedName>
    <alternativeName>
        <fullName evidence="9">Mono(ADP-ribosyl)transferase</fullName>
    </alternativeName>
</protein>
<evidence type="ECO:0000256" key="7">
    <source>
        <dbReference type="ARBA" id="ARBA00047597"/>
    </source>
</evidence>
<reference evidence="11" key="1">
    <citation type="submission" date="2021-02" db="EMBL/GenBank/DDBJ databases">
        <authorList>
            <person name="Nowell W R."/>
        </authorList>
    </citation>
    <scope>NUCLEOTIDE SEQUENCE</scope>
</reference>
<dbReference type="Gene3D" id="3.90.176.10">
    <property type="entry name" value="Toxin ADP-ribosyltransferase, Chain A, domain 1"/>
    <property type="match status" value="1"/>
</dbReference>
<dbReference type="EMBL" id="CAJOAZ010000680">
    <property type="protein sequence ID" value="CAF3695815.1"/>
    <property type="molecule type" value="Genomic_DNA"/>
</dbReference>
<dbReference type="PROSITE" id="PS51996">
    <property type="entry name" value="TR_MART"/>
    <property type="match status" value="1"/>
</dbReference>
<dbReference type="InterPro" id="IPR011990">
    <property type="entry name" value="TPR-like_helical_dom_sf"/>
</dbReference>
<dbReference type="Pfam" id="PF01129">
    <property type="entry name" value="ART"/>
    <property type="match status" value="1"/>
</dbReference>
<keyword evidence="2 9" id="KW-0328">Glycosyltransferase</keyword>
<evidence type="ECO:0000313" key="12">
    <source>
        <dbReference type="Proteomes" id="UP000663844"/>
    </source>
</evidence>
<feature type="repeat" description="TPR" evidence="8">
    <location>
        <begin position="368"/>
        <end position="401"/>
    </location>
</feature>
<name>A0A818UB24_9BILA</name>